<keyword evidence="5" id="KW-1185">Reference proteome</keyword>
<evidence type="ECO:0000256" key="2">
    <source>
        <dbReference type="SAM" id="SignalP"/>
    </source>
</evidence>
<dbReference type="InterPro" id="IPR036392">
    <property type="entry name" value="PLAT/LH2_dom_sf"/>
</dbReference>
<dbReference type="Proteomes" id="UP000886595">
    <property type="component" value="Unassembled WGS sequence"/>
</dbReference>
<name>A0A8X7VN32_BRACI</name>
<dbReference type="EMBL" id="JAAMPC010000004">
    <property type="protein sequence ID" value="KAG2314306.1"/>
    <property type="molecule type" value="Genomic_DNA"/>
</dbReference>
<protein>
    <recommendedName>
        <fullName evidence="3">PLAT domain-containing protein</fullName>
    </recommendedName>
</protein>
<dbReference type="AlphaFoldDB" id="A0A8X7VN32"/>
<feature type="domain" description="PLAT" evidence="3">
    <location>
        <begin position="26"/>
        <end position="153"/>
    </location>
</feature>
<dbReference type="InterPro" id="IPR001024">
    <property type="entry name" value="PLAT/LH2_dom"/>
</dbReference>
<sequence length="167" mass="18300">MARHDIHLLSVLIATISVVALAGQNCHYTITVKTGSRHDSGTDSTIGVVLADKSGNYIEITDLVSWGGNMEPGRDYFEHDNLDIFTGTERCLPNPICLMTLSSDGTGNKPGWFAAYVDVMTTKTGSVSKHQHFPVDQWLAVTEPPYQLSAQRNNCPSEIKKSVYSII</sequence>
<evidence type="ECO:0000313" key="5">
    <source>
        <dbReference type="Proteomes" id="UP000886595"/>
    </source>
</evidence>
<dbReference type="OrthoDB" id="1021775at2759"/>
<evidence type="ECO:0000313" key="4">
    <source>
        <dbReference type="EMBL" id="KAG2314306.1"/>
    </source>
</evidence>
<comment type="caution">
    <text evidence="4">The sequence shown here is derived from an EMBL/GenBank/DDBJ whole genome shotgun (WGS) entry which is preliminary data.</text>
</comment>
<evidence type="ECO:0000256" key="1">
    <source>
        <dbReference type="PROSITE-ProRule" id="PRU00152"/>
    </source>
</evidence>
<evidence type="ECO:0000259" key="3">
    <source>
        <dbReference type="PROSITE" id="PS50095"/>
    </source>
</evidence>
<dbReference type="PANTHER" id="PTHR31718">
    <property type="entry name" value="PLAT DOMAIN-CONTAINING PROTEIN"/>
    <property type="match status" value="1"/>
</dbReference>
<dbReference type="PROSITE" id="PS50095">
    <property type="entry name" value="PLAT"/>
    <property type="match status" value="1"/>
</dbReference>
<dbReference type="SUPFAM" id="SSF49723">
    <property type="entry name" value="Lipase/lipooxygenase domain (PLAT/LH2 domain)"/>
    <property type="match status" value="1"/>
</dbReference>
<feature type="signal peptide" evidence="2">
    <location>
        <begin position="1"/>
        <end position="22"/>
    </location>
</feature>
<comment type="caution">
    <text evidence="1">Lacks conserved residue(s) required for the propagation of feature annotation.</text>
</comment>
<keyword evidence="2" id="KW-0732">Signal</keyword>
<proteinExistence type="predicted"/>
<dbReference type="PANTHER" id="PTHR31718:SF64">
    <property type="entry name" value="OS10G0361900 PROTEIN"/>
    <property type="match status" value="1"/>
</dbReference>
<accession>A0A8X7VN32</accession>
<reference evidence="4 5" key="1">
    <citation type="submission" date="2020-02" db="EMBL/GenBank/DDBJ databases">
        <authorList>
            <person name="Ma Q."/>
            <person name="Huang Y."/>
            <person name="Song X."/>
            <person name="Pei D."/>
        </authorList>
    </citation>
    <scope>NUCLEOTIDE SEQUENCE [LARGE SCALE GENOMIC DNA]</scope>
    <source>
        <strain evidence="4">Sxm20200214</strain>
        <tissue evidence="4">Leaf</tissue>
    </source>
</reference>
<dbReference type="Gene3D" id="2.60.60.20">
    <property type="entry name" value="PLAT/LH2 domain"/>
    <property type="match status" value="1"/>
</dbReference>
<feature type="chain" id="PRO_5036451314" description="PLAT domain-containing protein" evidence="2">
    <location>
        <begin position="23"/>
        <end position="167"/>
    </location>
</feature>
<dbReference type="Pfam" id="PF01477">
    <property type="entry name" value="PLAT"/>
    <property type="match status" value="1"/>
</dbReference>
<organism evidence="4 5">
    <name type="scientific">Brassica carinata</name>
    <name type="common">Ethiopian mustard</name>
    <name type="synonym">Abyssinian cabbage</name>
    <dbReference type="NCBI Taxonomy" id="52824"/>
    <lineage>
        <taxon>Eukaryota</taxon>
        <taxon>Viridiplantae</taxon>
        <taxon>Streptophyta</taxon>
        <taxon>Embryophyta</taxon>
        <taxon>Tracheophyta</taxon>
        <taxon>Spermatophyta</taxon>
        <taxon>Magnoliopsida</taxon>
        <taxon>eudicotyledons</taxon>
        <taxon>Gunneridae</taxon>
        <taxon>Pentapetalae</taxon>
        <taxon>rosids</taxon>
        <taxon>malvids</taxon>
        <taxon>Brassicales</taxon>
        <taxon>Brassicaceae</taxon>
        <taxon>Brassiceae</taxon>
        <taxon>Brassica</taxon>
    </lineage>
</organism>
<gene>
    <name evidence="4" type="ORF">Bca52824_017428</name>
</gene>